<dbReference type="AlphaFoldDB" id="A0A256FFV3"/>
<dbReference type="InterPro" id="IPR043519">
    <property type="entry name" value="NT_sf"/>
</dbReference>
<organism evidence="2 3">
    <name type="scientific">Brucella grignonensis</name>
    <dbReference type="NCBI Taxonomy" id="94627"/>
    <lineage>
        <taxon>Bacteria</taxon>
        <taxon>Pseudomonadati</taxon>
        <taxon>Pseudomonadota</taxon>
        <taxon>Alphaproteobacteria</taxon>
        <taxon>Hyphomicrobiales</taxon>
        <taxon>Brucellaceae</taxon>
        <taxon>Brucella/Ochrobactrum group</taxon>
        <taxon>Brucella</taxon>
    </lineage>
</organism>
<comment type="caution">
    <text evidence="2">The sequence shown here is derived from an EMBL/GenBank/DDBJ whole genome shotgun (WGS) entry which is preliminary data.</text>
</comment>
<reference evidence="2 3" key="1">
    <citation type="submission" date="2017-07" db="EMBL/GenBank/DDBJ databases">
        <title>Phylogenetic study on the rhizospheric bacterium Ochrobactrum sp. A44.</title>
        <authorList>
            <person name="Krzyzanowska D.M."/>
            <person name="Ossowicki A."/>
            <person name="Rajewska M."/>
            <person name="Maciag T."/>
            <person name="Kaczynski Z."/>
            <person name="Czerwicka M."/>
            <person name="Jafra S."/>
        </authorList>
    </citation>
    <scope>NUCLEOTIDE SEQUENCE [LARGE SCALE GENOMIC DNA]</scope>
    <source>
        <strain evidence="2 3">OgA9a</strain>
    </source>
</reference>
<dbReference type="GO" id="GO:0016779">
    <property type="term" value="F:nucleotidyltransferase activity"/>
    <property type="evidence" value="ECO:0007669"/>
    <property type="project" value="InterPro"/>
</dbReference>
<dbReference type="SUPFAM" id="SSF81301">
    <property type="entry name" value="Nucleotidyltransferase"/>
    <property type="match status" value="1"/>
</dbReference>
<sequence>MGSRIIQKLFVGDRCYSQVQTKFLPLYLAGLRGAIRMWIGVRQRFRRFHDGLKLSKDQLDDGVGKQLGVRKSLHRAYYSEASDNPCGFIVGSWGKGTAVAPPSDVDIFFELPVAVYHRFEAYQGNKQSALLQEVRENLSNTYPQTTMRGDGQVVIVGFNTITVEVVPAFRYDNSGRFYMPDTNDGGRWKMVDPLAEIAYIDAADLNAFGNVRPMAQMLKTWKRHCNVPLKSYQIELLVAEFMPSYVYRHQDYFYYDWFIRDFLIWLCNKAWTNQTIPGTLELVNLGDTWLSRAQTARDRAIRACEHEHEDYTILAGEEWQKIFGDRIPIHVL</sequence>
<keyword evidence="3" id="KW-1185">Reference proteome</keyword>
<evidence type="ECO:0000313" key="3">
    <source>
        <dbReference type="Proteomes" id="UP000216478"/>
    </source>
</evidence>
<dbReference type="Gene3D" id="3.30.460.10">
    <property type="entry name" value="Beta Polymerase, domain 2"/>
    <property type="match status" value="1"/>
</dbReference>
<protein>
    <recommendedName>
        <fullName evidence="4">Nucleotidyltransferase</fullName>
    </recommendedName>
</protein>
<keyword evidence="1" id="KW-0051">Antiviral defense</keyword>
<gene>
    <name evidence="2" type="ORF">CEV33_1046</name>
</gene>
<dbReference type="CDD" id="cd05400">
    <property type="entry name" value="NT_2-5OAS_ClassI-CCAase"/>
    <property type="match status" value="1"/>
</dbReference>
<dbReference type="Proteomes" id="UP000216478">
    <property type="component" value="Unassembled WGS sequence"/>
</dbReference>
<dbReference type="GO" id="GO:0051607">
    <property type="term" value="P:defense response to virus"/>
    <property type="evidence" value="ECO:0007669"/>
    <property type="project" value="UniProtKB-KW"/>
</dbReference>
<dbReference type="InterPro" id="IPR006116">
    <property type="entry name" value="NT_2-5OAS_ClassI-CCAase"/>
</dbReference>
<dbReference type="EMBL" id="NNRL01000158">
    <property type="protein sequence ID" value="OYR13321.1"/>
    <property type="molecule type" value="Genomic_DNA"/>
</dbReference>
<proteinExistence type="predicted"/>
<accession>A0A256FFV3</accession>
<name>A0A256FFV3_9HYPH</name>
<evidence type="ECO:0000313" key="2">
    <source>
        <dbReference type="EMBL" id="OYR13321.1"/>
    </source>
</evidence>
<evidence type="ECO:0008006" key="4">
    <source>
        <dbReference type="Google" id="ProtNLM"/>
    </source>
</evidence>
<evidence type="ECO:0000256" key="1">
    <source>
        <dbReference type="ARBA" id="ARBA00023118"/>
    </source>
</evidence>
<dbReference type="Pfam" id="PF18144">
    <property type="entry name" value="SMODS"/>
    <property type="match status" value="1"/>
</dbReference>